<comment type="catalytic activity">
    <reaction evidence="2">
        <text>[protein]-peptidylproline (omega=180) = [protein]-peptidylproline (omega=0)</text>
        <dbReference type="Rhea" id="RHEA:16237"/>
        <dbReference type="Rhea" id="RHEA-COMP:10747"/>
        <dbReference type="Rhea" id="RHEA-COMP:10748"/>
        <dbReference type="ChEBI" id="CHEBI:83833"/>
        <dbReference type="ChEBI" id="CHEBI:83834"/>
        <dbReference type="EC" id="5.2.1.8"/>
    </reaction>
</comment>
<proteinExistence type="inferred from homology"/>
<dbReference type="PRINTS" id="PR00153">
    <property type="entry name" value="CSAPPISMRASE"/>
</dbReference>
<dbReference type="HOGENOM" id="CLU_012062_4_3_1"/>
<dbReference type="EMBL" id="ABEU02000012">
    <property type="protein sequence ID" value="PNR43474.1"/>
    <property type="molecule type" value="Genomic_DNA"/>
</dbReference>
<dbReference type="FunFam" id="2.40.100.10:FF:000031">
    <property type="entry name" value="Peptidyl-prolyl cis-trans isomerase"/>
    <property type="match status" value="1"/>
</dbReference>
<evidence type="ECO:0000259" key="4">
    <source>
        <dbReference type="PROSITE" id="PS50072"/>
    </source>
</evidence>
<feature type="compositionally biased region" description="Basic residues" evidence="3">
    <location>
        <begin position="1"/>
        <end position="10"/>
    </location>
</feature>
<comment type="function">
    <text evidence="2">PPIases accelerate the folding of proteins. It catalyzes the cis-trans isomerization of proline imidic peptide bonds in oligopeptides.</text>
</comment>
<dbReference type="eggNOG" id="KOG0865">
    <property type="taxonomic scope" value="Eukaryota"/>
</dbReference>
<dbReference type="Gramene" id="Pp3c12_5480V3.2">
    <property type="protein sequence ID" value="PAC:32974118.CDS.1"/>
    <property type="gene ID" value="Pp3c12_5480"/>
</dbReference>
<comment type="similarity">
    <text evidence="1 2">Belongs to the cyclophilin-type PPIase family.</text>
</comment>
<keyword evidence="2" id="KW-0697">Rotamase</keyword>
<protein>
    <recommendedName>
        <fullName evidence="2">Peptidyl-prolyl cis-trans isomerase</fullName>
        <shortName evidence="2">PPIase</shortName>
        <ecNumber evidence="2">5.2.1.8</ecNumber>
    </recommendedName>
</protein>
<dbReference type="PROSITE" id="PS50072">
    <property type="entry name" value="CSA_PPIASE_2"/>
    <property type="match status" value="1"/>
</dbReference>
<dbReference type="EnsemblPlants" id="Pp3c12_5480V3.1">
    <property type="protein sequence ID" value="PAC:32974117.CDS.1"/>
    <property type="gene ID" value="Pp3c12_5480"/>
</dbReference>
<dbReference type="GO" id="GO:0016018">
    <property type="term" value="F:cyclosporin A binding"/>
    <property type="evidence" value="ECO:0000318"/>
    <property type="project" value="GO_Central"/>
</dbReference>
<organism evidence="5">
    <name type="scientific">Physcomitrium patens</name>
    <name type="common">Spreading-leaved earth moss</name>
    <name type="synonym">Physcomitrella patens</name>
    <dbReference type="NCBI Taxonomy" id="3218"/>
    <lineage>
        <taxon>Eukaryota</taxon>
        <taxon>Viridiplantae</taxon>
        <taxon>Streptophyta</taxon>
        <taxon>Embryophyta</taxon>
        <taxon>Bryophyta</taxon>
        <taxon>Bryophytina</taxon>
        <taxon>Bryopsida</taxon>
        <taxon>Funariidae</taxon>
        <taxon>Funariales</taxon>
        <taxon>Funariaceae</taxon>
        <taxon>Physcomitrium</taxon>
    </lineage>
</organism>
<reference evidence="5 7" key="2">
    <citation type="journal article" date="2018" name="Plant J.">
        <title>The Physcomitrella patens chromosome-scale assembly reveals moss genome structure and evolution.</title>
        <authorList>
            <person name="Lang D."/>
            <person name="Ullrich K.K."/>
            <person name="Murat F."/>
            <person name="Fuchs J."/>
            <person name="Jenkins J."/>
            <person name="Haas F.B."/>
            <person name="Piednoel M."/>
            <person name="Gundlach H."/>
            <person name="Van Bel M."/>
            <person name="Meyberg R."/>
            <person name="Vives C."/>
            <person name="Morata J."/>
            <person name="Symeonidi A."/>
            <person name="Hiss M."/>
            <person name="Muchero W."/>
            <person name="Kamisugi Y."/>
            <person name="Saleh O."/>
            <person name="Blanc G."/>
            <person name="Decker E.L."/>
            <person name="van Gessel N."/>
            <person name="Grimwood J."/>
            <person name="Hayes R.D."/>
            <person name="Graham S.W."/>
            <person name="Gunter L.E."/>
            <person name="McDaniel S.F."/>
            <person name="Hoernstein S.N.W."/>
            <person name="Larsson A."/>
            <person name="Li F.W."/>
            <person name="Perroud P.F."/>
            <person name="Phillips J."/>
            <person name="Ranjan P."/>
            <person name="Rokshar D.S."/>
            <person name="Rothfels C.J."/>
            <person name="Schneider L."/>
            <person name="Shu S."/>
            <person name="Stevenson D.W."/>
            <person name="Thummler F."/>
            <person name="Tillich M."/>
            <person name="Villarreal Aguilar J.C."/>
            <person name="Widiez T."/>
            <person name="Wong G.K."/>
            <person name="Wymore A."/>
            <person name="Zhang Y."/>
            <person name="Zimmer A.D."/>
            <person name="Quatrano R.S."/>
            <person name="Mayer K.F.X."/>
            <person name="Goodstein D."/>
            <person name="Casacuberta J.M."/>
            <person name="Vandepoele K."/>
            <person name="Reski R."/>
            <person name="Cuming A.C."/>
            <person name="Tuskan G.A."/>
            <person name="Maumus F."/>
            <person name="Salse J."/>
            <person name="Schmutz J."/>
            <person name="Rensing S.A."/>
        </authorList>
    </citation>
    <scope>NUCLEOTIDE SEQUENCE [LARGE SCALE GENOMIC DNA]</scope>
    <source>
        <strain evidence="6 7">cv. Gransden 2004</strain>
    </source>
</reference>
<evidence type="ECO:0000256" key="3">
    <source>
        <dbReference type="SAM" id="MobiDB-lite"/>
    </source>
</evidence>
<dbReference type="OrthoDB" id="193499at2759"/>
<dbReference type="AlphaFoldDB" id="A9S8E8"/>
<dbReference type="STRING" id="3218.A9S8E8"/>
<dbReference type="Gene3D" id="2.40.100.10">
    <property type="entry name" value="Cyclophilin-like"/>
    <property type="match status" value="1"/>
</dbReference>
<keyword evidence="2" id="KW-0413">Isomerase</keyword>
<feature type="region of interest" description="Disordered" evidence="3">
    <location>
        <begin position="1"/>
        <end position="33"/>
    </location>
</feature>
<dbReference type="InterPro" id="IPR002130">
    <property type="entry name" value="Cyclophilin-type_PPIase_dom"/>
</dbReference>
<dbReference type="Gramene" id="Pp3c12_5480V3.1">
    <property type="protein sequence ID" value="PAC:32974117.CDS.1"/>
    <property type="gene ID" value="Pp3c12_5480"/>
</dbReference>
<dbReference type="EC" id="5.2.1.8" evidence="2"/>
<dbReference type="Proteomes" id="UP000006727">
    <property type="component" value="Chromosome 12"/>
</dbReference>
<reference evidence="6" key="3">
    <citation type="submission" date="2020-12" db="UniProtKB">
        <authorList>
            <consortium name="EnsemblPlants"/>
        </authorList>
    </citation>
    <scope>IDENTIFICATION</scope>
</reference>
<reference evidence="5 7" key="1">
    <citation type="journal article" date="2008" name="Science">
        <title>The Physcomitrella genome reveals evolutionary insights into the conquest of land by plants.</title>
        <authorList>
            <person name="Rensing S."/>
            <person name="Lang D."/>
            <person name="Zimmer A."/>
            <person name="Terry A."/>
            <person name="Salamov A."/>
            <person name="Shapiro H."/>
            <person name="Nishiyama T."/>
            <person name="Perroud P.-F."/>
            <person name="Lindquist E."/>
            <person name="Kamisugi Y."/>
            <person name="Tanahashi T."/>
            <person name="Sakakibara K."/>
            <person name="Fujita T."/>
            <person name="Oishi K."/>
            <person name="Shin-I T."/>
            <person name="Kuroki Y."/>
            <person name="Toyoda A."/>
            <person name="Suzuki Y."/>
            <person name="Hashimoto A."/>
            <person name="Yamaguchi K."/>
            <person name="Sugano A."/>
            <person name="Kohara Y."/>
            <person name="Fujiyama A."/>
            <person name="Anterola A."/>
            <person name="Aoki S."/>
            <person name="Ashton N."/>
            <person name="Barbazuk W.B."/>
            <person name="Barker E."/>
            <person name="Bennetzen J."/>
            <person name="Bezanilla M."/>
            <person name="Blankenship R."/>
            <person name="Cho S.H."/>
            <person name="Dutcher S."/>
            <person name="Estelle M."/>
            <person name="Fawcett J.A."/>
            <person name="Gundlach H."/>
            <person name="Hanada K."/>
            <person name="Heyl A."/>
            <person name="Hicks K.A."/>
            <person name="Hugh J."/>
            <person name="Lohr M."/>
            <person name="Mayer K."/>
            <person name="Melkozernov A."/>
            <person name="Murata T."/>
            <person name="Nelson D."/>
            <person name="Pils B."/>
            <person name="Prigge M."/>
            <person name="Reiss B."/>
            <person name="Renner T."/>
            <person name="Rombauts S."/>
            <person name="Rushton P."/>
            <person name="Sanderfoot A."/>
            <person name="Schween G."/>
            <person name="Shiu S.-H."/>
            <person name="Stueber K."/>
            <person name="Theodoulou F.L."/>
            <person name="Tu H."/>
            <person name="Van de Peer Y."/>
            <person name="Verrier P.J."/>
            <person name="Waters E."/>
            <person name="Wood A."/>
            <person name="Yang L."/>
            <person name="Cove D."/>
            <person name="Cuming A."/>
            <person name="Hasebe M."/>
            <person name="Lucas S."/>
            <person name="Mishler D.B."/>
            <person name="Reski R."/>
            <person name="Grigoriev I."/>
            <person name="Quatrano R.S."/>
            <person name="Boore J.L."/>
        </authorList>
    </citation>
    <scope>NUCLEOTIDE SEQUENCE [LARGE SCALE GENOMIC DNA]</scope>
    <source>
        <strain evidence="6 7">cv. Gransden 2004</strain>
    </source>
</reference>
<name>A9S8E8_PHYPA</name>
<dbReference type="GO" id="GO:0006457">
    <property type="term" value="P:protein folding"/>
    <property type="evidence" value="ECO:0000318"/>
    <property type="project" value="GO_Central"/>
</dbReference>
<accession>A9S8E8</accession>
<evidence type="ECO:0000313" key="6">
    <source>
        <dbReference type="EnsemblPlants" id="PAC:32974117.CDS.1"/>
    </source>
</evidence>
<evidence type="ECO:0000256" key="2">
    <source>
        <dbReference type="RuleBase" id="RU363019"/>
    </source>
</evidence>
<dbReference type="InterPro" id="IPR029000">
    <property type="entry name" value="Cyclophilin-like_dom_sf"/>
</dbReference>
<dbReference type="PANTHER" id="PTHR11071">
    <property type="entry name" value="PEPTIDYL-PROLYL CIS-TRANS ISOMERASE"/>
    <property type="match status" value="1"/>
</dbReference>
<dbReference type="PANTHER" id="PTHR11071:SF561">
    <property type="entry name" value="PEPTIDYL-PROLYL CIS-TRANS ISOMERASE D-RELATED"/>
    <property type="match status" value="1"/>
</dbReference>
<dbReference type="EnsemblPlants" id="Pp3c12_5480V3.2">
    <property type="protein sequence ID" value="PAC:32974118.CDS.1"/>
    <property type="gene ID" value="Pp3c12_5480"/>
</dbReference>
<dbReference type="SUPFAM" id="SSF50891">
    <property type="entry name" value="Cyclophilin-like"/>
    <property type="match status" value="1"/>
</dbReference>
<evidence type="ECO:0000313" key="7">
    <source>
        <dbReference type="Proteomes" id="UP000006727"/>
    </source>
</evidence>
<gene>
    <name evidence="6" type="primary">LOC112290033</name>
    <name evidence="5" type="ORF">PHYPA_015855</name>
</gene>
<evidence type="ECO:0000256" key="1">
    <source>
        <dbReference type="ARBA" id="ARBA00007365"/>
    </source>
</evidence>
<evidence type="ECO:0000313" key="5">
    <source>
        <dbReference type="EMBL" id="PNR43474.1"/>
    </source>
</evidence>
<dbReference type="PaxDb" id="3218-PP1S56_27V6.1"/>
<sequence>MAPKKPKLSPRKLSVTSQKSKLTQKPDGASVGISHSPIVEPPLEKPNPIVFIDVKIGGQEVGRLFVELYEHIVPKTADNFLKLCTGVKGLGKQGIKLTYRRTVFFRIIPGVYAQGGDIIKNDGTGGESTFDGIPFEDENFRVSNARIGSLAMCNTGPNTNESQFFINLAPNPDLDGSHVVFGQVKEECRPVLKAMEAAGSWTGRTHQKVSVKSCGWVNKPSKELSGMSEETAEAVRLKTEVAAVGTADEH</sequence>
<keyword evidence="7" id="KW-1185">Reference proteome</keyword>
<feature type="domain" description="PPIase cyclophilin-type" evidence="4">
    <location>
        <begin position="51"/>
        <end position="216"/>
    </location>
</feature>
<dbReference type="GO" id="GO:0003755">
    <property type="term" value="F:peptidyl-prolyl cis-trans isomerase activity"/>
    <property type="evidence" value="ECO:0000318"/>
    <property type="project" value="GO_Central"/>
</dbReference>
<dbReference type="Pfam" id="PF00160">
    <property type="entry name" value="Pro_isomerase"/>
    <property type="match status" value="1"/>
</dbReference>
<dbReference type="GO" id="GO:0005737">
    <property type="term" value="C:cytoplasm"/>
    <property type="evidence" value="ECO:0000318"/>
    <property type="project" value="GO_Central"/>
</dbReference>